<dbReference type="EMBL" id="WJBB01000021">
    <property type="protein sequence ID" value="MBC3798147.1"/>
    <property type="molecule type" value="Genomic_DNA"/>
</dbReference>
<keyword evidence="3" id="KW-1185">Reference proteome</keyword>
<dbReference type="RefSeq" id="WP_148605614.1">
    <property type="nucleotide sequence ID" value="NZ_RXYB01000022.1"/>
</dbReference>
<reference evidence="2 3" key="1">
    <citation type="journal article" date="2020" name="mSystems">
        <title>Defining Genomic and Predicted Metabolic Features of the Acetobacterium Genus.</title>
        <authorList>
            <person name="Ross D.E."/>
            <person name="Marshall C.W."/>
            <person name="Gulliver D."/>
            <person name="May H.D."/>
            <person name="Norman R.S."/>
        </authorList>
    </citation>
    <scope>NUCLEOTIDE SEQUENCE [LARGE SCALE GENOMIC DNA]</scope>
    <source>
        <strain evidence="2 3">DSM 9173</strain>
    </source>
</reference>
<dbReference type="InterPro" id="IPR002575">
    <property type="entry name" value="Aminoglycoside_PTrfase"/>
</dbReference>
<dbReference type="InterPro" id="IPR011009">
    <property type="entry name" value="Kinase-like_dom_sf"/>
</dbReference>
<comment type="caution">
    <text evidence="2">The sequence shown here is derived from an EMBL/GenBank/DDBJ whole genome shotgun (WGS) entry which is preliminary data.</text>
</comment>
<protein>
    <submittedName>
        <fullName evidence="2">Phosphotransferase</fullName>
    </submittedName>
</protein>
<dbReference type="SUPFAM" id="SSF56112">
    <property type="entry name" value="Protein kinase-like (PK-like)"/>
    <property type="match status" value="1"/>
</dbReference>
<proteinExistence type="predicted"/>
<accession>A0ABR6WPU9</accession>
<organism evidence="2 3">
    <name type="scientific">Acetobacterium tundrae</name>
    <dbReference type="NCBI Taxonomy" id="132932"/>
    <lineage>
        <taxon>Bacteria</taxon>
        <taxon>Bacillati</taxon>
        <taxon>Bacillota</taxon>
        <taxon>Clostridia</taxon>
        <taxon>Eubacteriales</taxon>
        <taxon>Eubacteriaceae</taxon>
        <taxon>Acetobacterium</taxon>
    </lineage>
</organism>
<evidence type="ECO:0000259" key="1">
    <source>
        <dbReference type="Pfam" id="PF01636"/>
    </source>
</evidence>
<sequence>MEKKGLLLGQGNTAEIYEWETDKILKLYRNGLPEILCNNEFNATKSVYNLLHATPKPFEIVHVDSRVGAVYERITGKTMLKEMVSKPWKFGKYSNMLAQCHVNIQKPIDFKLPTVKEKLKRDIDGTPLLSDTEKQRIYQYMDSLPDGSMLCHFDFHPDNIMLSNGNYIIIDWMTACKGDRLSDVARTGIILNFSEIQRVPRLANFILSRLKKKVYNDYLKEYLKITNVSVKEIKRWEMPIAAARLREWIPEKEQQKLLIFVRENLSN</sequence>
<gene>
    <name evidence="2" type="ORF">GH807_13975</name>
</gene>
<dbReference type="Proteomes" id="UP000653358">
    <property type="component" value="Unassembled WGS sequence"/>
</dbReference>
<evidence type="ECO:0000313" key="3">
    <source>
        <dbReference type="Proteomes" id="UP000653358"/>
    </source>
</evidence>
<name>A0ABR6WPU9_9FIRM</name>
<feature type="domain" description="Aminoglycoside phosphotransferase" evidence="1">
    <location>
        <begin position="10"/>
        <end position="188"/>
    </location>
</feature>
<dbReference type="Gene3D" id="3.90.1200.10">
    <property type="match status" value="1"/>
</dbReference>
<dbReference type="Pfam" id="PF01636">
    <property type="entry name" value="APH"/>
    <property type="match status" value="1"/>
</dbReference>
<evidence type="ECO:0000313" key="2">
    <source>
        <dbReference type="EMBL" id="MBC3798147.1"/>
    </source>
</evidence>